<dbReference type="NCBIfam" id="NF033788">
    <property type="entry name" value="HTH_metalloreg"/>
    <property type="match status" value="1"/>
</dbReference>
<dbReference type="CDD" id="cd00090">
    <property type="entry name" value="HTH_ARSR"/>
    <property type="match status" value="1"/>
</dbReference>
<dbReference type="Proteomes" id="UP000251823">
    <property type="component" value="Chromosome"/>
</dbReference>
<dbReference type="PANTHER" id="PTHR43132">
    <property type="entry name" value="ARSENICAL RESISTANCE OPERON REPRESSOR ARSR-RELATED"/>
    <property type="match status" value="1"/>
</dbReference>
<evidence type="ECO:0000313" key="6">
    <source>
        <dbReference type="Proteomes" id="UP000251823"/>
    </source>
</evidence>
<protein>
    <submittedName>
        <fullName evidence="5">Transcriptional regulator</fullName>
    </submittedName>
</protein>
<keyword evidence="6" id="KW-1185">Reference proteome</keyword>
<dbReference type="InterPro" id="IPR036388">
    <property type="entry name" value="WH-like_DNA-bd_sf"/>
</dbReference>
<dbReference type="InterPro" id="IPR036390">
    <property type="entry name" value="WH_DNA-bd_sf"/>
</dbReference>
<dbReference type="SUPFAM" id="SSF46785">
    <property type="entry name" value="Winged helix' DNA-binding domain"/>
    <property type="match status" value="1"/>
</dbReference>
<proteinExistence type="predicted"/>
<dbReference type="Gene3D" id="1.10.10.10">
    <property type="entry name" value="Winged helix-like DNA-binding domain superfamily/Winged helix DNA-binding domain"/>
    <property type="match status" value="1"/>
</dbReference>
<keyword evidence="1" id="KW-0805">Transcription regulation</keyword>
<keyword evidence="3" id="KW-0804">Transcription</keyword>
<dbReference type="InterPro" id="IPR051011">
    <property type="entry name" value="Metal_resp_trans_reg"/>
</dbReference>
<dbReference type="PRINTS" id="PR00778">
    <property type="entry name" value="HTHARSR"/>
</dbReference>
<organism evidence="5 6">
    <name type="scientific">Actinobacillus pleuropneumoniae</name>
    <name type="common">Haemophilus pleuropneumoniae</name>
    <dbReference type="NCBI Taxonomy" id="715"/>
    <lineage>
        <taxon>Bacteria</taxon>
        <taxon>Pseudomonadati</taxon>
        <taxon>Pseudomonadota</taxon>
        <taxon>Gammaproteobacteria</taxon>
        <taxon>Pasteurellales</taxon>
        <taxon>Pasteurellaceae</taxon>
        <taxon>Actinobacillus</taxon>
    </lineage>
</organism>
<reference evidence="6" key="2">
    <citation type="submission" date="2018-06" db="EMBL/GenBank/DDBJ databases">
        <title>Complete genome sequence of Actinobacillus pleuropneumoniae serotype 1 strain S4074 obtained by Oxford Nanopore and Illumina sequencing technologies.</title>
        <authorList>
            <person name="Dona V."/>
            <person name="Perreten V."/>
        </authorList>
    </citation>
    <scope>NUCLEOTIDE SEQUENCE [LARGE SCALE GENOMIC DNA]</scope>
    <source>
        <strain evidence="6">S4074</strain>
    </source>
</reference>
<evidence type="ECO:0000313" key="5">
    <source>
        <dbReference type="EMBL" id="AXA21597.1"/>
    </source>
</evidence>
<dbReference type="PROSITE" id="PS50987">
    <property type="entry name" value="HTH_ARSR_2"/>
    <property type="match status" value="1"/>
</dbReference>
<dbReference type="PANTHER" id="PTHR43132:SF2">
    <property type="entry name" value="ARSENICAL RESISTANCE OPERON REPRESSOR ARSR-RELATED"/>
    <property type="match status" value="1"/>
</dbReference>
<dbReference type="InterPro" id="IPR001845">
    <property type="entry name" value="HTH_ArsR_DNA-bd_dom"/>
</dbReference>
<dbReference type="RefSeq" id="WP_005597954.1">
    <property type="nucleotide sequence ID" value="NZ_CBDBSU010000004.1"/>
</dbReference>
<gene>
    <name evidence="5" type="ORF">DRF63_05970</name>
</gene>
<dbReference type="EMBL" id="CP030753">
    <property type="protein sequence ID" value="AXA21597.1"/>
    <property type="molecule type" value="Genomic_DNA"/>
</dbReference>
<name>A0ABM6X3U8_ACTPL</name>
<dbReference type="Pfam" id="PF12840">
    <property type="entry name" value="HTH_20"/>
    <property type="match status" value="1"/>
</dbReference>
<sequence>MKTEYVSQLFGTLSSPVRLQIFQALSAQGSKGMIAGDLAKQLNIAPNNLSFHLKTLTLAGLIHSRQAGRFVHYYANLALMVELVAFLTTNCCKESDDPNCKFCG</sequence>
<evidence type="ECO:0000259" key="4">
    <source>
        <dbReference type="PROSITE" id="PS50987"/>
    </source>
</evidence>
<feature type="domain" description="HTH arsR-type" evidence="4">
    <location>
        <begin position="1"/>
        <end position="95"/>
    </location>
</feature>
<evidence type="ECO:0000256" key="2">
    <source>
        <dbReference type="ARBA" id="ARBA00023125"/>
    </source>
</evidence>
<evidence type="ECO:0000256" key="3">
    <source>
        <dbReference type="ARBA" id="ARBA00023163"/>
    </source>
</evidence>
<dbReference type="SMART" id="SM00418">
    <property type="entry name" value="HTH_ARSR"/>
    <property type="match status" value="1"/>
</dbReference>
<evidence type="ECO:0000256" key="1">
    <source>
        <dbReference type="ARBA" id="ARBA00023015"/>
    </source>
</evidence>
<keyword evidence="2" id="KW-0238">DNA-binding</keyword>
<accession>A0ABM6X3U8</accession>
<dbReference type="GeneID" id="48599323"/>
<reference evidence="5 6" key="1">
    <citation type="journal article" date="2018" name="Int J Genomics">
        <title>Comparative Genomics of the First and Complete Genome of "Actinobacillus porcitonsillarum" Supports the Novel Species Hypothesis.</title>
        <authorList>
            <person name="Dona V."/>
            <person name="Perreten V."/>
        </authorList>
    </citation>
    <scope>NUCLEOTIDE SEQUENCE [LARGE SCALE GENOMIC DNA]</scope>
    <source>
        <strain evidence="5 6">S4074</strain>
    </source>
</reference>
<dbReference type="InterPro" id="IPR011991">
    <property type="entry name" value="ArsR-like_HTH"/>
</dbReference>